<dbReference type="EMBL" id="QTTT01000001">
    <property type="protein sequence ID" value="REF00286.1"/>
    <property type="molecule type" value="Genomic_DNA"/>
</dbReference>
<name>A0A3D9T4W8_9ACTN</name>
<keyword evidence="2" id="KW-1185">Reference proteome</keyword>
<dbReference type="AlphaFoldDB" id="A0A3D9T4W8"/>
<evidence type="ECO:0000313" key="1">
    <source>
        <dbReference type="EMBL" id="REF00286.1"/>
    </source>
</evidence>
<accession>A0A3D9T4W8</accession>
<dbReference type="OrthoDB" id="3384430at2"/>
<evidence type="ECO:0000313" key="2">
    <source>
        <dbReference type="Proteomes" id="UP000256661"/>
    </source>
</evidence>
<dbReference type="Proteomes" id="UP000256661">
    <property type="component" value="Unassembled WGS sequence"/>
</dbReference>
<protein>
    <submittedName>
        <fullName evidence="1">Uncharacterized protein</fullName>
    </submittedName>
</protein>
<gene>
    <name evidence="1" type="ORF">DFJ69_5816</name>
</gene>
<reference evidence="1 2" key="1">
    <citation type="submission" date="2018-08" db="EMBL/GenBank/DDBJ databases">
        <title>Sequencing the genomes of 1000 actinobacteria strains.</title>
        <authorList>
            <person name="Klenk H.-P."/>
        </authorList>
    </citation>
    <scope>NUCLEOTIDE SEQUENCE [LARGE SCALE GENOMIC DNA]</scope>
    <source>
        <strain evidence="1 2">DSM 43927</strain>
    </source>
</reference>
<dbReference type="RefSeq" id="WP_147312442.1">
    <property type="nucleotide sequence ID" value="NZ_QTTT01000001.1"/>
</dbReference>
<organism evidence="1 2">
    <name type="scientific">Thermomonospora umbrina</name>
    <dbReference type="NCBI Taxonomy" id="111806"/>
    <lineage>
        <taxon>Bacteria</taxon>
        <taxon>Bacillati</taxon>
        <taxon>Actinomycetota</taxon>
        <taxon>Actinomycetes</taxon>
        <taxon>Streptosporangiales</taxon>
        <taxon>Thermomonosporaceae</taxon>
        <taxon>Thermomonospora</taxon>
    </lineage>
</organism>
<proteinExistence type="predicted"/>
<comment type="caution">
    <text evidence="1">The sequence shown here is derived from an EMBL/GenBank/DDBJ whole genome shotgun (WGS) entry which is preliminary data.</text>
</comment>
<sequence>MGTGGLPGPLDNWITADVSSDAVRRAVMAWIPSRYEDPFRDAKRVARMPNYWHARIPASRHGDGLIVTCSYWIDVKTRTVTCDLFGVPPEDTLE</sequence>